<name>A0A7X0IQY4_9HYPH</name>
<dbReference type="AlphaFoldDB" id="A0A7X0IQY4"/>
<accession>A0A7X0IQY4</accession>
<proteinExistence type="predicted"/>
<gene>
    <name evidence="1" type="ORF">GGD46_002811</name>
</gene>
<comment type="caution">
    <text evidence="1">The sequence shown here is derived from an EMBL/GenBank/DDBJ whole genome shotgun (WGS) entry which is preliminary data.</text>
</comment>
<organism evidence="1 2">
    <name type="scientific">Rhizobium lusitanum</name>
    <dbReference type="NCBI Taxonomy" id="293958"/>
    <lineage>
        <taxon>Bacteria</taxon>
        <taxon>Pseudomonadati</taxon>
        <taxon>Pseudomonadota</taxon>
        <taxon>Alphaproteobacteria</taxon>
        <taxon>Hyphomicrobiales</taxon>
        <taxon>Rhizobiaceae</taxon>
        <taxon>Rhizobium/Agrobacterium group</taxon>
        <taxon>Rhizobium</taxon>
    </lineage>
</organism>
<sequence>MMIDKSFSWPREPVAIVAIGDSGEALLLRAVLESLGAVVLLHLPGTPDDVLKCLDQGADAPEYIILSGHGDETGFVLGEFVEEIDTSALVKGSLPPANLMSRINLPGKVVLSTACLTGNEAFAQAFLSGGVRAYIAPAEYPDGAAIPLFVHGFFYHLLQKQASLEEALNLASAFDEAELAIALFKGTNVEASTGS</sequence>
<dbReference type="EMBL" id="JACHBG010000005">
    <property type="protein sequence ID" value="MBB6485523.1"/>
    <property type="molecule type" value="Genomic_DNA"/>
</dbReference>
<evidence type="ECO:0000313" key="2">
    <source>
        <dbReference type="Proteomes" id="UP000565576"/>
    </source>
</evidence>
<evidence type="ECO:0000313" key="1">
    <source>
        <dbReference type="EMBL" id="MBB6485523.1"/>
    </source>
</evidence>
<reference evidence="1 2" key="1">
    <citation type="submission" date="2020-08" db="EMBL/GenBank/DDBJ databases">
        <title>Genomic Encyclopedia of Type Strains, Phase IV (KMG-V): Genome sequencing to study the core and pangenomes of soil and plant-associated prokaryotes.</title>
        <authorList>
            <person name="Whitman W."/>
        </authorList>
    </citation>
    <scope>NUCLEOTIDE SEQUENCE [LARGE SCALE GENOMIC DNA]</scope>
    <source>
        <strain evidence="1 2">SEMIA 4060</strain>
    </source>
</reference>
<protein>
    <recommendedName>
        <fullName evidence="3">CHAT domain-containing protein</fullName>
    </recommendedName>
</protein>
<evidence type="ECO:0008006" key="3">
    <source>
        <dbReference type="Google" id="ProtNLM"/>
    </source>
</evidence>
<dbReference type="Proteomes" id="UP000565576">
    <property type="component" value="Unassembled WGS sequence"/>
</dbReference>